<dbReference type="GO" id="GO:0000184">
    <property type="term" value="P:nuclear-transcribed mRNA catabolic process, nonsense-mediated decay"/>
    <property type="evidence" value="ECO:0007669"/>
    <property type="project" value="InterPro"/>
</dbReference>
<evidence type="ECO:0000313" key="4">
    <source>
        <dbReference type="EMBL" id="CAB3409551.1"/>
    </source>
</evidence>
<dbReference type="FunFam" id="1.25.40.180:FF:000080">
    <property type="entry name" value="Chromosome 9, whole genome shotgun sequence"/>
    <property type="match status" value="1"/>
</dbReference>
<sequence length="1105" mass="127551">MDDEIEIDLEWYNELVRRCSIQACARENIEVARTKNPDDNEKELRALDSALKKTTSFMKKIKTLNAASISGIIQEMSKLNLSKFVEEMASAIIEAKLKIADIENVVVLCQQIEMRYPNFSEILIGEFKKVLPLKKADTITNSAKLRVDVLLLAELVVCGFFMKKDGLQILGGVLTYIVQTDKTEFVNVGLLNSICRNVGWQIAGICPLPSGQETMNVQKKDLPSSTALTEEQKTSIRNLLMGYYEALYNKTEKACTARNKSLKKVKKQERTRGDAAESERNALNQAQTEFDHCRKLVGELSCALGVALKEFNEEASDDEEDEAANVEMGRALAEGEVHLWQDDETRAFYENILDLRETVPKSLYEESEKRTIESGPMQKNIDDIDMDNLNEQQSVDLSARARSFKEGEQSFEEHRDLFAISDEKEKVTNNWQSFMLDLNHCVSKYSADKAAIFFVSSLNTKSNRKKLVNLMVNPPQSRLDLLPFYARLVATLEAVMPDVTIEVVNNILAKFKEYMQDNGNARIQDKLSCVMMIAELMKFGLISRAEGLSCLRQLVYDLRGHCVDMTATMLESGGFYLYRHTDSHAKMKRLLEVVKAKRDRMKDNRYIMLIDNAYFACLPPEDSAQERARMQNNRENTPMKMFIRHIILDINSLNVDDCLKGLRKLDWADPEIRNYTLKYLSSPWLLPVENLQHLASAVTGLSNLSLFKWVGVAVTDAILEMIRLSLELPGVFNQWSQAAIIYLGELYNFSFCDEELLVKVMYQIITFPENEATDWRNLHRVRLVCSLLKVSGEYLKKERKLQIKYFLIYFYRYYYMKKEQWDAEIAKLMEVGAIEECGSVLTKFPFEVETAFIEVSKLFRTRSRLPQNLADATKMVEDIEARYKDMANLDQSESDRQPIRRESDDLDAILEEEEDEEEPEAQDSDDMVCDFGDDQKLRYHIEKEREASKEEDEEFQRELDRLLSDSYRTPVVQNINAVDISLPASIKTRFERTIKFADEEGDSNPTTSVISLAHSKETRDGDDEPPRVQKVVLMTRGKKNKPQLKTIAMEDPELRKRWELERKREAMERENNKMITLGHQRRIENEEQKALEAQMNRMKIKKYHH</sequence>
<dbReference type="SMART" id="SM00543">
    <property type="entry name" value="MIF4G"/>
    <property type="match status" value="2"/>
</dbReference>
<accession>A0A8S1F0P7</accession>
<dbReference type="GO" id="GO:0003723">
    <property type="term" value="F:RNA binding"/>
    <property type="evidence" value="ECO:0007669"/>
    <property type="project" value="InterPro"/>
</dbReference>
<proteinExistence type="predicted"/>
<dbReference type="Gene3D" id="1.25.40.180">
    <property type="match status" value="3"/>
</dbReference>
<gene>
    <name evidence="4" type="ORF">CBOVIS_LOCUS11191</name>
</gene>
<comment type="subcellular location">
    <subcellularLocation>
        <location evidence="1">Cytoplasm</location>
    </subcellularLocation>
</comment>
<protein>
    <recommendedName>
        <fullName evidence="3">MIF4G domain-containing protein</fullName>
    </recommendedName>
</protein>
<keyword evidence="2" id="KW-0963">Cytoplasm</keyword>
<reference evidence="4 5" key="1">
    <citation type="submission" date="2020-04" db="EMBL/GenBank/DDBJ databases">
        <authorList>
            <person name="Laetsch R D."/>
            <person name="Stevens L."/>
            <person name="Kumar S."/>
            <person name="Blaxter L. M."/>
        </authorList>
    </citation>
    <scope>NUCLEOTIDE SEQUENCE [LARGE SCALE GENOMIC DNA]</scope>
</reference>
<dbReference type="Pfam" id="PF04050">
    <property type="entry name" value="Upf2"/>
    <property type="match status" value="1"/>
</dbReference>
<evidence type="ECO:0000256" key="2">
    <source>
        <dbReference type="ARBA" id="ARBA00022490"/>
    </source>
</evidence>
<comment type="caution">
    <text evidence="4">The sequence shown here is derived from an EMBL/GenBank/DDBJ whole genome shotgun (WGS) entry which is preliminary data.</text>
</comment>
<dbReference type="PANTHER" id="PTHR12839">
    <property type="entry name" value="NONSENSE-MEDIATED MRNA DECAY PROTEIN 2 UP-FRAMESHIFT SUPPRESSOR 2"/>
    <property type="match status" value="1"/>
</dbReference>
<dbReference type="PANTHER" id="PTHR12839:SF7">
    <property type="entry name" value="REGULATOR OF NONSENSE TRANSCRIPTS 2"/>
    <property type="match status" value="1"/>
</dbReference>
<evidence type="ECO:0000259" key="3">
    <source>
        <dbReference type="SMART" id="SM00543"/>
    </source>
</evidence>
<organism evidence="4 5">
    <name type="scientific">Caenorhabditis bovis</name>
    <dbReference type="NCBI Taxonomy" id="2654633"/>
    <lineage>
        <taxon>Eukaryota</taxon>
        <taxon>Metazoa</taxon>
        <taxon>Ecdysozoa</taxon>
        <taxon>Nematoda</taxon>
        <taxon>Chromadorea</taxon>
        <taxon>Rhabditida</taxon>
        <taxon>Rhabditina</taxon>
        <taxon>Rhabditomorpha</taxon>
        <taxon>Rhabditoidea</taxon>
        <taxon>Rhabditidae</taxon>
        <taxon>Peloderinae</taxon>
        <taxon>Caenorhabditis</taxon>
    </lineage>
</organism>
<feature type="domain" description="MIF4G" evidence="3">
    <location>
        <begin position="432"/>
        <end position="640"/>
    </location>
</feature>
<evidence type="ECO:0000256" key="1">
    <source>
        <dbReference type="ARBA" id="ARBA00004496"/>
    </source>
</evidence>
<evidence type="ECO:0000313" key="5">
    <source>
        <dbReference type="Proteomes" id="UP000494206"/>
    </source>
</evidence>
<feature type="domain" description="MIF4G" evidence="3">
    <location>
        <begin position="643"/>
        <end position="835"/>
    </location>
</feature>
<dbReference type="EMBL" id="CADEPM010000008">
    <property type="protein sequence ID" value="CAB3409551.1"/>
    <property type="molecule type" value="Genomic_DNA"/>
</dbReference>
<dbReference type="InterPro" id="IPR007193">
    <property type="entry name" value="Upf2/Nmd2_C"/>
</dbReference>
<dbReference type="GO" id="GO:0005737">
    <property type="term" value="C:cytoplasm"/>
    <property type="evidence" value="ECO:0007669"/>
    <property type="project" value="UniProtKB-SubCell"/>
</dbReference>
<dbReference type="Pfam" id="PF02854">
    <property type="entry name" value="MIF4G"/>
    <property type="match status" value="2"/>
</dbReference>
<dbReference type="SUPFAM" id="SSF48371">
    <property type="entry name" value="ARM repeat"/>
    <property type="match status" value="3"/>
</dbReference>
<dbReference type="GO" id="GO:0035145">
    <property type="term" value="C:exon-exon junction complex"/>
    <property type="evidence" value="ECO:0007669"/>
    <property type="project" value="TreeGrafter"/>
</dbReference>
<dbReference type="AlphaFoldDB" id="A0A8S1F0P7"/>
<name>A0A8S1F0P7_9PELO</name>
<dbReference type="Proteomes" id="UP000494206">
    <property type="component" value="Unassembled WGS sequence"/>
</dbReference>
<keyword evidence="5" id="KW-1185">Reference proteome</keyword>
<dbReference type="InterPro" id="IPR039762">
    <property type="entry name" value="Nmd2/UPF2"/>
</dbReference>
<dbReference type="InterPro" id="IPR003890">
    <property type="entry name" value="MIF4G-like_typ-3"/>
</dbReference>
<dbReference type="OrthoDB" id="27832at2759"/>
<dbReference type="InterPro" id="IPR016024">
    <property type="entry name" value="ARM-type_fold"/>
</dbReference>